<evidence type="ECO:0000313" key="1">
    <source>
        <dbReference type="Ensembl" id="ENSPFOP00000029535.1"/>
    </source>
</evidence>
<accession>A0A096MDP4</accession>
<proteinExistence type="predicted"/>
<name>A0A096MDP4_POEFO</name>
<keyword evidence="2" id="KW-1185">Reference proteome</keyword>
<organism evidence="1 2">
    <name type="scientific">Poecilia formosa</name>
    <name type="common">Amazon molly</name>
    <name type="synonym">Limia formosa</name>
    <dbReference type="NCBI Taxonomy" id="48698"/>
    <lineage>
        <taxon>Eukaryota</taxon>
        <taxon>Metazoa</taxon>
        <taxon>Chordata</taxon>
        <taxon>Craniata</taxon>
        <taxon>Vertebrata</taxon>
        <taxon>Euteleostomi</taxon>
        <taxon>Actinopterygii</taxon>
        <taxon>Neopterygii</taxon>
        <taxon>Teleostei</taxon>
        <taxon>Neoteleostei</taxon>
        <taxon>Acanthomorphata</taxon>
        <taxon>Ovalentaria</taxon>
        <taxon>Atherinomorphae</taxon>
        <taxon>Cyprinodontiformes</taxon>
        <taxon>Poeciliidae</taxon>
        <taxon>Poeciliinae</taxon>
        <taxon>Poecilia</taxon>
    </lineage>
</organism>
<dbReference type="Proteomes" id="UP000028760">
    <property type="component" value="Unassembled WGS sequence"/>
</dbReference>
<sequence>YSAAPALDSSVFAVFSEILLKSLSLYVRNETKINHGNGRTAYMTQYICTTNVLFSLKLFIFSAF</sequence>
<reference evidence="1" key="3">
    <citation type="submission" date="2025-09" db="UniProtKB">
        <authorList>
            <consortium name="Ensembl"/>
        </authorList>
    </citation>
    <scope>IDENTIFICATION</scope>
</reference>
<protein>
    <submittedName>
        <fullName evidence="1">Uncharacterized protein</fullName>
    </submittedName>
</protein>
<reference evidence="2" key="1">
    <citation type="submission" date="2013-10" db="EMBL/GenBank/DDBJ databases">
        <authorList>
            <person name="Schartl M."/>
            <person name="Warren W."/>
        </authorList>
    </citation>
    <scope>NUCLEOTIDE SEQUENCE [LARGE SCALE GENOMIC DNA]</scope>
    <source>
        <strain evidence="2">female</strain>
    </source>
</reference>
<dbReference type="Ensembl" id="ENSPFOT00000028622.1">
    <property type="protein sequence ID" value="ENSPFOP00000029535.1"/>
    <property type="gene ID" value="ENSPFOG00000021981.1"/>
</dbReference>
<dbReference type="AlphaFoldDB" id="A0A096MDP4"/>
<reference evidence="1" key="2">
    <citation type="submission" date="2025-08" db="UniProtKB">
        <authorList>
            <consortium name="Ensembl"/>
        </authorList>
    </citation>
    <scope>IDENTIFICATION</scope>
</reference>
<evidence type="ECO:0000313" key="2">
    <source>
        <dbReference type="Proteomes" id="UP000028760"/>
    </source>
</evidence>
<dbReference type="EMBL" id="AYCK01001367">
    <property type="status" value="NOT_ANNOTATED_CDS"/>
    <property type="molecule type" value="Genomic_DNA"/>
</dbReference>